<keyword evidence="2 8" id="KW-0479">Metal-binding</keyword>
<keyword evidence="3 5" id="KW-0378">Hydrolase</keyword>
<feature type="active site" description="Proton donor/acceptor" evidence="6">
    <location>
        <position position="277"/>
    </location>
</feature>
<dbReference type="Gene3D" id="3.20.20.140">
    <property type="entry name" value="Metal-dependent hydrolases"/>
    <property type="match status" value="1"/>
</dbReference>
<dbReference type="EC" id="3.5.1.25" evidence="10"/>
<reference evidence="10 11" key="2">
    <citation type="submission" date="2020-08" db="EMBL/GenBank/DDBJ databases">
        <title>Stappia taiwanensis sp. nov., isolated from a coastal thermal spring.</title>
        <authorList>
            <person name="Kampfer P."/>
        </authorList>
    </citation>
    <scope>NUCLEOTIDE SEQUENCE [LARGE SCALE GENOMIC DNA]</scope>
    <source>
        <strain evidence="10 11">DSM 23284</strain>
    </source>
</reference>
<dbReference type="PANTHER" id="PTHR11113">
    <property type="entry name" value="N-ACETYLGLUCOSAMINE-6-PHOSPHATE DEACETYLASE"/>
    <property type="match status" value="1"/>
</dbReference>
<name>A0A838XYL1_9HYPH</name>
<proteinExistence type="inferred from homology"/>
<feature type="binding site" evidence="8">
    <location>
        <position position="197"/>
    </location>
    <ligand>
        <name>Zn(2+)</name>
        <dbReference type="ChEBI" id="CHEBI:29105"/>
    </ligand>
</feature>
<gene>
    <name evidence="10" type="primary">nagA</name>
    <name evidence="10" type="ORF">H1W37_09325</name>
</gene>
<dbReference type="EMBL" id="JACEON010000007">
    <property type="protein sequence ID" value="MBA4611850.1"/>
    <property type="molecule type" value="Genomic_DNA"/>
</dbReference>
<dbReference type="Pfam" id="PF01979">
    <property type="entry name" value="Amidohydro_1"/>
    <property type="match status" value="1"/>
</dbReference>
<dbReference type="GO" id="GO:0008448">
    <property type="term" value="F:N-acetylglucosamine-6-phosphate deacetylase activity"/>
    <property type="evidence" value="ECO:0007669"/>
    <property type="project" value="UniProtKB-EC"/>
</dbReference>
<sequence length="390" mass="39991">MSTVTAITCARLFDGARWHDNTALVIDGDRIAGLAAPGDLPEGCRIERAEGQWLVPGFVDLQVNGGGGLLLNDAPTAETIATICAAHRPFGTTALMPTLITDTAEITQAAIEAAEEAAGQGVPGFLGLHLEGPHLAPARKGAHDAALIRPMEDADLDRLTAAARALPVLIVTLAPESASPAQVSALAEAGAVVSLGHSNTDCATARTYAAAGARLVTHLFNAMSPLAHREPGLVGAALDTGSLSAGMIADGFHVDPAAMAIALRAKAGPGRIFLVTDAMAPLGTDMTQFTLNGRIIYRSGGRLTLEDGTLAGADIDMISSVRLLHREVGIPLDEALRMASLYPAEAVGVGARKGRLAAGHDADVVALSPELTVQTVWTGGPRQDIASNSG</sequence>
<evidence type="ECO:0000256" key="7">
    <source>
        <dbReference type="PIRSR" id="PIRSR038994-2"/>
    </source>
</evidence>
<dbReference type="RefSeq" id="WP_181760047.1">
    <property type="nucleotide sequence ID" value="NZ_BMCR01000008.1"/>
</dbReference>
<feature type="binding site" evidence="7">
    <location>
        <position position="229"/>
    </location>
    <ligand>
        <name>substrate</name>
    </ligand>
</feature>
<comment type="caution">
    <text evidence="10">The sequence shown here is derived from an EMBL/GenBank/DDBJ whole genome shotgun (WGS) entry which is preliminary data.</text>
</comment>
<feature type="binding site" evidence="7">
    <location>
        <position position="142"/>
    </location>
    <ligand>
        <name>substrate</name>
    </ligand>
</feature>
<feature type="binding site" evidence="8">
    <location>
        <position position="131"/>
    </location>
    <ligand>
        <name>Zn(2+)</name>
        <dbReference type="ChEBI" id="CHEBI:29105"/>
    </ligand>
</feature>
<dbReference type="AlphaFoldDB" id="A0A838XYL1"/>
<dbReference type="SUPFAM" id="SSF51556">
    <property type="entry name" value="Metallo-dependent hydrolases"/>
    <property type="match status" value="1"/>
</dbReference>
<evidence type="ECO:0000256" key="2">
    <source>
        <dbReference type="ARBA" id="ARBA00022723"/>
    </source>
</evidence>
<keyword evidence="11" id="KW-1185">Reference proteome</keyword>
<feature type="binding site" evidence="7">
    <location>
        <begin position="221"/>
        <end position="222"/>
    </location>
    <ligand>
        <name>substrate</name>
    </ligand>
</feature>
<reference evidence="10 11" key="1">
    <citation type="submission" date="2020-07" db="EMBL/GenBank/DDBJ databases">
        <authorList>
            <person name="Li M."/>
        </authorList>
    </citation>
    <scope>NUCLEOTIDE SEQUENCE [LARGE SCALE GENOMIC DNA]</scope>
    <source>
        <strain evidence="10 11">DSM 23284</strain>
    </source>
</reference>
<evidence type="ECO:0000313" key="11">
    <source>
        <dbReference type="Proteomes" id="UP000559404"/>
    </source>
</evidence>
<dbReference type="GO" id="GO:0006046">
    <property type="term" value="P:N-acetylglucosamine catabolic process"/>
    <property type="evidence" value="ECO:0007669"/>
    <property type="project" value="TreeGrafter"/>
</dbReference>
<evidence type="ECO:0000313" key="10">
    <source>
        <dbReference type="EMBL" id="MBA4611850.1"/>
    </source>
</evidence>
<keyword evidence="4 5" id="KW-0119">Carbohydrate metabolism</keyword>
<evidence type="ECO:0000256" key="5">
    <source>
        <dbReference type="PIRNR" id="PIRNR038994"/>
    </source>
</evidence>
<feature type="binding site" evidence="7">
    <location>
        <position position="253"/>
    </location>
    <ligand>
        <name>substrate</name>
    </ligand>
</feature>
<protein>
    <submittedName>
        <fullName evidence="10">N-acetylglucosamine-6-phosphate deacetylase</fullName>
        <ecNumber evidence="10">3.5.1.25</ecNumber>
    </submittedName>
</protein>
<dbReference type="InterPro" id="IPR011059">
    <property type="entry name" value="Metal-dep_hydrolase_composite"/>
</dbReference>
<evidence type="ECO:0000256" key="6">
    <source>
        <dbReference type="PIRSR" id="PIRSR038994-1"/>
    </source>
</evidence>
<dbReference type="Gene3D" id="2.30.40.10">
    <property type="entry name" value="Urease, subunit C, domain 1"/>
    <property type="match status" value="1"/>
</dbReference>
<comment type="similarity">
    <text evidence="1 5">Belongs to the metallo-dependent hydrolases superfamily. NagA family.</text>
</comment>
<evidence type="ECO:0000256" key="1">
    <source>
        <dbReference type="ARBA" id="ARBA00010716"/>
    </source>
</evidence>
<evidence type="ECO:0000256" key="4">
    <source>
        <dbReference type="ARBA" id="ARBA00023277"/>
    </source>
</evidence>
<evidence type="ECO:0000256" key="3">
    <source>
        <dbReference type="ARBA" id="ARBA00022801"/>
    </source>
</evidence>
<dbReference type="InterPro" id="IPR032466">
    <property type="entry name" value="Metal_Hydrolase"/>
</dbReference>
<evidence type="ECO:0000256" key="8">
    <source>
        <dbReference type="PIRSR" id="PIRSR038994-3"/>
    </source>
</evidence>
<dbReference type="InterPro" id="IPR003764">
    <property type="entry name" value="GlcNAc_6-P_deAcase"/>
</dbReference>
<accession>A0A838XYL1</accession>
<dbReference type="SUPFAM" id="SSF51338">
    <property type="entry name" value="Composite domain of metallo-dependent hydrolases"/>
    <property type="match status" value="1"/>
</dbReference>
<dbReference type="NCBIfam" id="TIGR00221">
    <property type="entry name" value="nagA"/>
    <property type="match status" value="1"/>
</dbReference>
<dbReference type="GO" id="GO:0046872">
    <property type="term" value="F:metal ion binding"/>
    <property type="evidence" value="ECO:0007669"/>
    <property type="project" value="UniProtKB-KW"/>
</dbReference>
<feature type="binding site" evidence="8">
    <location>
        <position position="218"/>
    </location>
    <ligand>
        <name>Zn(2+)</name>
        <dbReference type="ChEBI" id="CHEBI:29105"/>
    </ligand>
</feature>
<evidence type="ECO:0000259" key="9">
    <source>
        <dbReference type="Pfam" id="PF01979"/>
    </source>
</evidence>
<organism evidence="10 11">
    <name type="scientific">Stappia taiwanensis</name>
    <dbReference type="NCBI Taxonomy" id="992267"/>
    <lineage>
        <taxon>Bacteria</taxon>
        <taxon>Pseudomonadati</taxon>
        <taxon>Pseudomonadota</taxon>
        <taxon>Alphaproteobacteria</taxon>
        <taxon>Hyphomicrobiales</taxon>
        <taxon>Stappiaceae</taxon>
        <taxon>Stappia</taxon>
    </lineage>
</organism>
<dbReference type="PANTHER" id="PTHR11113:SF14">
    <property type="entry name" value="N-ACETYLGLUCOSAMINE-6-PHOSPHATE DEACETYLASE"/>
    <property type="match status" value="1"/>
</dbReference>
<dbReference type="CDD" id="cd00854">
    <property type="entry name" value="NagA"/>
    <property type="match status" value="1"/>
</dbReference>
<feature type="binding site" evidence="7">
    <location>
        <begin position="310"/>
        <end position="312"/>
    </location>
    <ligand>
        <name>substrate</name>
    </ligand>
</feature>
<dbReference type="Proteomes" id="UP000559404">
    <property type="component" value="Unassembled WGS sequence"/>
</dbReference>
<comment type="cofactor">
    <cofactor evidence="8">
        <name>a divalent metal cation</name>
        <dbReference type="ChEBI" id="CHEBI:60240"/>
    </cofactor>
    <text evidence="8">Binds 1 divalent metal cation per subunit.</text>
</comment>
<dbReference type="InterPro" id="IPR006680">
    <property type="entry name" value="Amidohydro-rel"/>
</dbReference>
<feature type="domain" description="Amidohydrolase-related" evidence="9">
    <location>
        <begin position="54"/>
        <end position="380"/>
    </location>
</feature>
<dbReference type="PIRSF" id="PIRSF038994">
    <property type="entry name" value="NagA"/>
    <property type="match status" value="1"/>
</dbReference>